<protein>
    <submittedName>
        <fullName evidence="2">Uncharacterized protein</fullName>
    </submittedName>
</protein>
<evidence type="ECO:0000313" key="2">
    <source>
        <dbReference type="EMBL" id="SHO66998.1"/>
    </source>
</evidence>
<organism evidence="2 3">
    <name type="scientific">Pseudoxanthobacter soli DSM 19599</name>
    <dbReference type="NCBI Taxonomy" id="1123029"/>
    <lineage>
        <taxon>Bacteria</taxon>
        <taxon>Pseudomonadati</taxon>
        <taxon>Pseudomonadota</taxon>
        <taxon>Alphaproteobacteria</taxon>
        <taxon>Hyphomicrobiales</taxon>
        <taxon>Segnochrobactraceae</taxon>
        <taxon>Pseudoxanthobacter</taxon>
    </lineage>
</organism>
<dbReference type="EMBL" id="FRXO01000009">
    <property type="protein sequence ID" value="SHO66998.1"/>
    <property type="molecule type" value="Genomic_DNA"/>
</dbReference>
<keyword evidence="3" id="KW-1185">Reference proteome</keyword>
<name>A0A1M7ZQ06_9HYPH</name>
<sequence>MVIKDNLGAFLRLVVVLALIGWFWGAHRQASERSCIELSDQNSSFVGGIVESITRGWDWPIHWLNGTTPERIPCKGGGQYVE</sequence>
<keyword evidence="1" id="KW-0812">Transmembrane</keyword>
<keyword evidence="1" id="KW-1133">Transmembrane helix</keyword>
<feature type="transmembrane region" description="Helical" evidence="1">
    <location>
        <begin position="7"/>
        <end position="25"/>
    </location>
</feature>
<keyword evidence="1" id="KW-0472">Membrane</keyword>
<evidence type="ECO:0000313" key="3">
    <source>
        <dbReference type="Proteomes" id="UP000186406"/>
    </source>
</evidence>
<dbReference type="Proteomes" id="UP000186406">
    <property type="component" value="Unassembled WGS sequence"/>
</dbReference>
<dbReference type="RefSeq" id="WP_073631375.1">
    <property type="nucleotide sequence ID" value="NZ_FRXO01000009.1"/>
</dbReference>
<dbReference type="OrthoDB" id="7577555at2"/>
<proteinExistence type="predicted"/>
<accession>A0A1M7ZQ06</accession>
<gene>
    <name evidence="2" type="ORF">SAMN02745172_03660</name>
</gene>
<dbReference type="AlphaFoldDB" id="A0A1M7ZQ06"/>
<evidence type="ECO:0000256" key="1">
    <source>
        <dbReference type="SAM" id="Phobius"/>
    </source>
</evidence>
<reference evidence="2 3" key="1">
    <citation type="submission" date="2016-12" db="EMBL/GenBank/DDBJ databases">
        <authorList>
            <person name="Song W.-J."/>
            <person name="Kurnit D.M."/>
        </authorList>
    </citation>
    <scope>NUCLEOTIDE SEQUENCE [LARGE SCALE GENOMIC DNA]</scope>
    <source>
        <strain evidence="2 3">DSM 19599</strain>
    </source>
</reference>